<comment type="caution">
    <text evidence="1">The sequence shown here is derived from an EMBL/GenBank/DDBJ whole genome shotgun (WGS) entry which is preliminary data.</text>
</comment>
<dbReference type="AlphaFoldDB" id="A0AAV4TLZ0"/>
<accession>A0AAV4TLZ0</accession>
<reference evidence="1 2" key="1">
    <citation type="submission" date="2021-06" db="EMBL/GenBank/DDBJ databases">
        <title>Caerostris darwini draft genome.</title>
        <authorList>
            <person name="Kono N."/>
            <person name="Arakawa K."/>
        </authorList>
    </citation>
    <scope>NUCLEOTIDE SEQUENCE [LARGE SCALE GENOMIC DNA]</scope>
</reference>
<proteinExistence type="predicted"/>
<protein>
    <submittedName>
        <fullName evidence="1">Uncharacterized protein</fullName>
    </submittedName>
</protein>
<evidence type="ECO:0000313" key="2">
    <source>
        <dbReference type="Proteomes" id="UP001054837"/>
    </source>
</evidence>
<sequence length="145" mass="16761">MCLSSKSALMTSEDCLELFMTVVRFILAVAGYAAQLRLCRGLFSSWISLVVFCNILIARQYIEDNQRYIGKRYSCREVDMKPCPLTLRCKTKTDKSSFMIYKWTNTLSFISICVIVSQEQKFNRSDHPEIQSIFFLNICTGILDH</sequence>
<dbReference type="Proteomes" id="UP001054837">
    <property type="component" value="Unassembled WGS sequence"/>
</dbReference>
<gene>
    <name evidence="1" type="ORF">CDAR_476341</name>
</gene>
<evidence type="ECO:0000313" key="1">
    <source>
        <dbReference type="EMBL" id="GIY47140.1"/>
    </source>
</evidence>
<name>A0AAV4TLZ0_9ARAC</name>
<dbReference type="EMBL" id="BPLQ01009870">
    <property type="protein sequence ID" value="GIY47140.1"/>
    <property type="molecule type" value="Genomic_DNA"/>
</dbReference>
<organism evidence="1 2">
    <name type="scientific">Caerostris darwini</name>
    <dbReference type="NCBI Taxonomy" id="1538125"/>
    <lineage>
        <taxon>Eukaryota</taxon>
        <taxon>Metazoa</taxon>
        <taxon>Ecdysozoa</taxon>
        <taxon>Arthropoda</taxon>
        <taxon>Chelicerata</taxon>
        <taxon>Arachnida</taxon>
        <taxon>Araneae</taxon>
        <taxon>Araneomorphae</taxon>
        <taxon>Entelegynae</taxon>
        <taxon>Araneoidea</taxon>
        <taxon>Araneidae</taxon>
        <taxon>Caerostris</taxon>
    </lineage>
</organism>
<keyword evidence="2" id="KW-1185">Reference proteome</keyword>